<accession>A0A645DGX8</accession>
<organism evidence="1">
    <name type="scientific">bioreactor metagenome</name>
    <dbReference type="NCBI Taxonomy" id="1076179"/>
    <lineage>
        <taxon>unclassified sequences</taxon>
        <taxon>metagenomes</taxon>
        <taxon>ecological metagenomes</taxon>
    </lineage>
</organism>
<proteinExistence type="predicted"/>
<gene>
    <name evidence="1" type="ORF">SDC9_135621</name>
</gene>
<evidence type="ECO:0000313" key="1">
    <source>
        <dbReference type="EMBL" id="MPM88517.1"/>
    </source>
</evidence>
<dbReference type="EMBL" id="VSSQ01036125">
    <property type="protein sequence ID" value="MPM88517.1"/>
    <property type="molecule type" value="Genomic_DNA"/>
</dbReference>
<dbReference type="Gene3D" id="3.20.20.80">
    <property type="entry name" value="Glycosidases"/>
    <property type="match status" value="1"/>
</dbReference>
<comment type="caution">
    <text evidence="1">The sequence shown here is derived from an EMBL/GenBank/DDBJ whole genome shotgun (WGS) entry which is preliminary data.</text>
</comment>
<sequence>MVADPAFAEFFRDGIKAWHEKWHRPDNIHWDYESRVLESYLACFCPRCLEDFRKFAGLAEAPTPEIIKNKYYKEWTAYMNARMAAMSKLFRDAIHAELPGIDYSIYSAYQSEESKHYYGVDWALLADKVDIAACGYGRTPAELDATRQALGATPLMLGELVYPYRVEERMAPKYASKAVLMRRACDATKGILIYEYPTLDGRTFDAVAAVSAIMADYEEFFLRGDRPAELLELRGFDRADYEVLRDATGDLLIALFNPTGSPRAFNFSLKQPAARGLLDVGTGKRTTEKTVSGMIEPDGIAVFTTK</sequence>
<name>A0A645DGX8_9ZZZZ</name>
<evidence type="ECO:0008006" key="2">
    <source>
        <dbReference type="Google" id="ProtNLM"/>
    </source>
</evidence>
<protein>
    <recommendedName>
        <fullName evidence="2">Beta-galactosidase trimerisation domain-containing protein</fullName>
    </recommendedName>
</protein>
<dbReference type="AlphaFoldDB" id="A0A645DGX8"/>
<reference evidence="1" key="1">
    <citation type="submission" date="2019-08" db="EMBL/GenBank/DDBJ databases">
        <authorList>
            <person name="Kucharzyk K."/>
            <person name="Murdoch R.W."/>
            <person name="Higgins S."/>
            <person name="Loffler F."/>
        </authorList>
    </citation>
    <scope>NUCLEOTIDE SEQUENCE</scope>
</reference>